<feature type="domain" description="YCII-related" evidence="2">
    <location>
        <begin position="30"/>
        <end position="112"/>
    </location>
</feature>
<dbReference type="EMBL" id="CP096120">
    <property type="protein sequence ID" value="UPO22911.1"/>
    <property type="molecule type" value="Genomic_DNA"/>
</dbReference>
<accession>A0ABY4JTZ0</accession>
<dbReference type="InterPro" id="IPR005545">
    <property type="entry name" value="YCII"/>
</dbReference>
<sequence>MKNFVLFLRANTNMSPEAFSDPKEIELRKAWLKNLEESGAVVNLGGTMPPIPTMATTLFADGSTTPGAFKEVSYFLTGYIIVKAESLEAALELAKTNPILVAGGSVEVREILLR</sequence>
<organism evidence="3 4">
    <name type="scientific">Acinetobacter portensis</name>
    <dbReference type="NCBI Taxonomy" id="1839785"/>
    <lineage>
        <taxon>Bacteria</taxon>
        <taxon>Pseudomonadati</taxon>
        <taxon>Pseudomonadota</taxon>
        <taxon>Gammaproteobacteria</taxon>
        <taxon>Moraxellales</taxon>
        <taxon>Moraxellaceae</taxon>
        <taxon>Acinetobacter</taxon>
    </lineage>
</organism>
<dbReference type="RefSeq" id="WP_248129636.1">
    <property type="nucleotide sequence ID" value="NZ_CP096120.1"/>
</dbReference>
<dbReference type="Proteomes" id="UP000831422">
    <property type="component" value="Chromosome"/>
</dbReference>
<evidence type="ECO:0000259" key="2">
    <source>
        <dbReference type="Pfam" id="PF03795"/>
    </source>
</evidence>
<reference evidence="3 4" key="1">
    <citation type="submission" date="2022-04" db="EMBL/GenBank/DDBJ databases">
        <title>Occurrence of NDM-1-producing Shewanella putrefaciens and Acinetobacter portensis in a dairy farm from China.</title>
        <authorList>
            <person name="Li R."/>
            <person name="Zhang L."/>
        </authorList>
    </citation>
    <scope>NUCLEOTIDE SEQUENCE [LARGE SCALE GENOMIC DNA]</scope>
    <source>
        <strain evidence="3 4">JNE5</strain>
    </source>
</reference>
<proteinExistence type="inferred from homology"/>
<evidence type="ECO:0000313" key="4">
    <source>
        <dbReference type="Proteomes" id="UP000831422"/>
    </source>
</evidence>
<dbReference type="Gene3D" id="3.30.70.1060">
    <property type="entry name" value="Dimeric alpha+beta barrel"/>
    <property type="match status" value="1"/>
</dbReference>
<gene>
    <name evidence="3" type="ORF">MZO21_10635</name>
</gene>
<dbReference type="SUPFAM" id="SSF54909">
    <property type="entry name" value="Dimeric alpha+beta barrel"/>
    <property type="match status" value="1"/>
</dbReference>
<dbReference type="Pfam" id="PF03795">
    <property type="entry name" value="YCII"/>
    <property type="match status" value="1"/>
</dbReference>
<name>A0ABY4JTZ0_9GAMM</name>
<comment type="similarity">
    <text evidence="1">Belongs to the YciI family.</text>
</comment>
<evidence type="ECO:0000256" key="1">
    <source>
        <dbReference type="ARBA" id="ARBA00007689"/>
    </source>
</evidence>
<evidence type="ECO:0000313" key="3">
    <source>
        <dbReference type="EMBL" id="UPO22911.1"/>
    </source>
</evidence>
<keyword evidence="4" id="KW-1185">Reference proteome</keyword>
<protein>
    <submittedName>
        <fullName evidence="3">YciI family protein</fullName>
    </submittedName>
</protein>
<dbReference type="InterPro" id="IPR011008">
    <property type="entry name" value="Dimeric_a/b-barrel"/>
</dbReference>